<evidence type="ECO:0000313" key="7">
    <source>
        <dbReference type="EMBL" id="HJA07941.1"/>
    </source>
</evidence>
<dbReference type="PIRSF" id="PIRSF003085">
    <property type="entry name" value="CMAS"/>
    <property type="match status" value="1"/>
</dbReference>
<evidence type="ECO:0000313" key="8">
    <source>
        <dbReference type="Proteomes" id="UP000824225"/>
    </source>
</evidence>
<reference evidence="7" key="1">
    <citation type="journal article" date="2021" name="PeerJ">
        <title>Extensive microbial diversity within the chicken gut microbiome revealed by metagenomics and culture.</title>
        <authorList>
            <person name="Gilroy R."/>
            <person name="Ravi A."/>
            <person name="Getino M."/>
            <person name="Pursley I."/>
            <person name="Horton D.L."/>
            <person name="Alikhan N.F."/>
            <person name="Baker D."/>
            <person name="Gharbi K."/>
            <person name="Hall N."/>
            <person name="Watson M."/>
            <person name="Adriaenssens E.M."/>
            <person name="Foster-Nyarko E."/>
            <person name="Jarju S."/>
            <person name="Secka A."/>
            <person name="Antonio M."/>
            <person name="Oren A."/>
            <person name="Chaudhuri R.R."/>
            <person name="La Ragione R."/>
            <person name="Hildebrand F."/>
            <person name="Pallen M.J."/>
        </authorList>
    </citation>
    <scope>NUCLEOTIDE SEQUENCE</scope>
    <source>
        <strain evidence="7">CHK186-16707</strain>
    </source>
</reference>
<evidence type="ECO:0000256" key="5">
    <source>
        <dbReference type="ARBA" id="ARBA00023098"/>
    </source>
</evidence>
<proteinExistence type="inferred from homology"/>
<evidence type="ECO:0000256" key="3">
    <source>
        <dbReference type="ARBA" id="ARBA00022679"/>
    </source>
</evidence>
<dbReference type="SUPFAM" id="SSF53335">
    <property type="entry name" value="S-adenosyl-L-methionine-dependent methyltransferases"/>
    <property type="match status" value="1"/>
</dbReference>
<organism evidence="7 8">
    <name type="scientific">Candidatus Mailhella merdigallinarum</name>
    <dbReference type="NCBI Taxonomy" id="2838658"/>
    <lineage>
        <taxon>Bacteria</taxon>
        <taxon>Pseudomonadati</taxon>
        <taxon>Thermodesulfobacteriota</taxon>
        <taxon>Desulfovibrionia</taxon>
        <taxon>Desulfovibrionales</taxon>
        <taxon>Desulfovibrionaceae</taxon>
        <taxon>Mailhella</taxon>
    </lineage>
</organism>
<dbReference type="Pfam" id="PF02353">
    <property type="entry name" value="CMAS"/>
    <property type="match status" value="1"/>
</dbReference>
<dbReference type="AlphaFoldDB" id="A0A9D2HD32"/>
<keyword evidence="2 7" id="KW-0489">Methyltransferase</keyword>
<dbReference type="CDD" id="cd02440">
    <property type="entry name" value="AdoMet_MTases"/>
    <property type="match status" value="1"/>
</dbReference>
<accession>A0A9D2HD32</accession>
<dbReference type="GO" id="GO:0032259">
    <property type="term" value="P:methylation"/>
    <property type="evidence" value="ECO:0007669"/>
    <property type="project" value="UniProtKB-KW"/>
</dbReference>
<dbReference type="EMBL" id="DXAN01000003">
    <property type="protein sequence ID" value="HJA07941.1"/>
    <property type="molecule type" value="Genomic_DNA"/>
</dbReference>
<evidence type="ECO:0000256" key="6">
    <source>
        <dbReference type="PIRSR" id="PIRSR003085-1"/>
    </source>
</evidence>
<reference evidence="7" key="2">
    <citation type="submission" date="2021-04" db="EMBL/GenBank/DDBJ databases">
        <authorList>
            <person name="Gilroy R."/>
        </authorList>
    </citation>
    <scope>NUCLEOTIDE SEQUENCE</scope>
    <source>
        <strain evidence="7">CHK186-16707</strain>
    </source>
</reference>
<dbReference type="EC" id="2.1.1.79" evidence="7"/>
<keyword evidence="4" id="KW-0949">S-adenosyl-L-methionine</keyword>
<evidence type="ECO:0000256" key="4">
    <source>
        <dbReference type="ARBA" id="ARBA00022691"/>
    </source>
</evidence>
<keyword evidence="5" id="KW-0443">Lipid metabolism</keyword>
<name>A0A9D2HD32_9BACT</name>
<dbReference type="GO" id="GO:0008825">
    <property type="term" value="F:cyclopropane-fatty-acyl-phospholipid synthase activity"/>
    <property type="evidence" value="ECO:0007669"/>
    <property type="project" value="UniProtKB-EC"/>
</dbReference>
<protein>
    <submittedName>
        <fullName evidence="7">Cyclopropane fatty acyl phospholipid synthase</fullName>
        <ecNumber evidence="7">2.1.1.79</ecNumber>
    </submittedName>
</protein>
<comment type="caution">
    <text evidence="7">The sequence shown here is derived from an EMBL/GenBank/DDBJ whole genome shotgun (WGS) entry which is preliminary data.</text>
</comment>
<gene>
    <name evidence="7" type="primary">cfa</name>
    <name evidence="7" type="ORF">H9962_01945</name>
</gene>
<keyword evidence="3 7" id="KW-0808">Transferase</keyword>
<dbReference type="PANTHER" id="PTHR43667:SF1">
    <property type="entry name" value="CYCLOPROPANE-FATTY-ACYL-PHOSPHOLIPID SYNTHASE"/>
    <property type="match status" value="1"/>
</dbReference>
<dbReference type="GO" id="GO:0008610">
    <property type="term" value="P:lipid biosynthetic process"/>
    <property type="evidence" value="ECO:0007669"/>
    <property type="project" value="InterPro"/>
</dbReference>
<evidence type="ECO:0000256" key="2">
    <source>
        <dbReference type="ARBA" id="ARBA00022603"/>
    </source>
</evidence>
<sequence length="376" mass="42327">MQAKDVLQSLAEKADIRINGNRPWDVQVHNENLYRRVLGQGTLGLGEAYMDGWWDCERMDVMIEKALNARVDGRISGNLPTLLHVAAQKLFNLQSVARAGIVAERHYNAERAMFETMLDPYMQYSCAYWRALPDQAAAPADLAAAQSNKMELICRKLKLEEGQSVLDIGCGWGGLARYMAEHYGVRVTGVTVSDEQLSYAQEHAAGLPVDFKLMDYRSLDGKYDRVVSVGMFEHVGRKNYAAFMDVVRRCLKPEGLFLLHTLGSDGGGSGADPWLTKYIFPNGILPSTTSLMRAAQGRFIMEDWQNFGAFYDPTLLVWHKNFEKGCLEGKFRCDERMRRMYEYYLLSCAGASRARGFQLWQVVFSPHGVPGGYARG</sequence>
<dbReference type="NCBIfam" id="NF008686">
    <property type="entry name" value="PRK11705.1"/>
    <property type="match status" value="1"/>
</dbReference>
<feature type="active site" evidence="6">
    <location>
        <position position="348"/>
    </location>
</feature>
<dbReference type="InterPro" id="IPR050723">
    <property type="entry name" value="CFA/CMAS"/>
</dbReference>
<comment type="similarity">
    <text evidence="1">Belongs to the CFA/CMAS family.</text>
</comment>
<evidence type="ECO:0000256" key="1">
    <source>
        <dbReference type="ARBA" id="ARBA00010815"/>
    </source>
</evidence>
<dbReference type="InterPro" id="IPR029063">
    <property type="entry name" value="SAM-dependent_MTases_sf"/>
</dbReference>
<dbReference type="Proteomes" id="UP000824225">
    <property type="component" value="Unassembled WGS sequence"/>
</dbReference>
<dbReference type="PANTHER" id="PTHR43667">
    <property type="entry name" value="CYCLOPROPANE-FATTY-ACYL-PHOSPHOLIPID SYNTHASE"/>
    <property type="match status" value="1"/>
</dbReference>
<dbReference type="Gene3D" id="3.40.50.150">
    <property type="entry name" value="Vaccinia Virus protein VP39"/>
    <property type="match status" value="1"/>
</dbReference>
<dbReference type="InterPro" id="IPR003333">
    <property type="entry name" value="CMAS"/>
</dbReference>